<protein>
    <submittedName>
        <fullName evidence="2">Transglutaminase family protein</fullName>
    </submittedName>
</protein>
<keyword evidence="3" id="KW-1185">Reference proteome</keyword>
<dbReference type="Pfam" id="PF08379">
    <property type="entry name" value="Bact_transglu_N"/>
    <property type="match status" value="1"/>
</dbReference>
<dbReference type="Proteomes" id="UP000265419">
    <property type="component" value="Unassembled WGS sequence"/>
</dbReference>
<dbReference type="PANTHER" id="PTHR33490">
    <property type="entry name" value="BLR5614 PROTEIN-RELATED"/>
    <property type="match status" value="1"/>
</dbReference>
<evidence type="ECO:0000259" key="1">
    <source>
        <dbReference type="SMART" id="SM00460"/>
    </source>
</evidence>
<reference evidence="2 3" key="1">
    <citation type="submission" date="2018-07" db="EMBL/GenBank/DDBJ databases">
        <title>Arthrobacter sp. nov., isolated from raw cow's milk with high bacterial count.</title>
        <authorList>
            <person name="Hahne J."/>
            <person name="Isele D."/>
            <person name="Lipski A."/>
        </authorList>
    </citation>
    <scope>NUCLEOTIDE SEQUENCE [LARGE SCALE GENOMIC DNA]</scope>
    <source>
        <strain evidence="2 3">JZ R-35</strain>
    </source>
</reference>
<dbReference type="PANTHER" id="PTHR33490:SF6">
    <property type="entry name" value="SLL1049 PROTEIN"/>
    <property type="match status" value="1"/>
</dbReference>
<accession>A0A399JGC8</accession>
<name>A0A399JGC8_9MICC</name>
<dbReference type="SMART" id="SM00460">
    <property type="entry name" value="TGc"/>
    <property type="match status" value="1"/>
</dbReference>
<comment type="caution">
    <text evidence="2">The sequence shown here is derived from an EMBL/GenBank/DDBJ whole genome shotgun (WGS) entry which is preliminary data.</text>
</comment>
<gene>
    <name evidence="2" type="ORF">DWB68_00370</name>
</gene>
<dbReference type="EMBL" id="QQXK01000001">
    <property type="protein sequence ID" value="RII43727.1"/>
    <property type="molecule type" value="Genomic_DNA"/>
</dbReference>
<proteinExistence type="predicted"/>
<dbReference type="InterPro" id="IPR002931">
    <property type="entry name" value="Transglutaminase-like"/>
</dbReference>
<dbReference type="InterPro" id="IPR013589">
    <property type="entry name" value="Bac_transglu_N"/>
</dbReference>
<dbReference type="Gene3D" id="3.10.620.30">
    <property type="match status" value="1"/>
</dbReference>
<dbReference type="SUPFAM" id="SSF54001">
    <property type="entry name" value="Cysteine proteinases"/>
    <property type="match status" value="1"/>
</dbReference>
<feature type="domain" description="Transglutaminase-like" evidence="1">
    <location>
        <begin position="168"/>
        <end position="235"/>
    </location>
</feature>
<sequence>MSRLKVVHTLEFLYENPAHASYNEVRISPLQEMDQTVLSSSITLDPPVPLRHSVDGFGTTVGEFELLQAHTKLHLRAETVVAVQRSAVFVPTMSVEEVCSRTLSSLELAEMMVQTPLTAPPSGVRQLAQDALEPEDVGASALALCQRVGEAIKYVSGVTTVHSTAADAWALGSGVCQDIAHVALGALRSVGIPARYVSGYLHPSREPEKGKAVAGEAHAWVEYFAGRWVGYDPTNLIPIGERHVVVGRGRDYRDVPPLRGVFDGEGSSRMEASVEVTLLA</sequence>
<dbReference type="Pfam" id="PF01841">
    <property type="entry name" value="Transglut_core"/>
    <property type="match status" value="1"/>
</dbReference>
<dbReference type="RefSeq" id="WP_119423153.1">
    <property type="nucleotide sequence ID" value="NZ_QQXK01000001.1"/>
</dbReference>
<evidence type="ECO:0000313" key="3">
    <source>
        <dbReference type="Proteomes" id="UP000265419"/>
    </source>
</evidence>
<dbReference type="AlphaFoldDB" id="A0A399JGC8"/>
<evidence type="ECO:0000313" key="2">
    <source>
        <dbReference type="EMBL" id="RII43727.1"/>
    </source>
</evidence>
<dbReference type="InterPro" id="IPR038765">
    <property type="entry name" value="Papain-like_cys_pep_sf"/>
</dbReference>
<organism evidence="2 3">
    <name type="scientific">Galactobacter valiniphilus</name>
    <dbReference type="NCBI Taxonomy" id="2676122"/>
    <lineage>
        <taxon>Bacteria</taxon>
        <taxon>Bacillati</taxon>
        <taxon>Actinomycetota</taxon>
        <taxon>Actinomycetes</taxon>
        <taxon>Micrococcales</taxon>
        <taxon>Micrococcaceae</taxon>
        <taxon>Galactobacter</taxon>
    </lineage>
</organism>